<dbReference type="Gene3D" id="3.30.70.270">
    <property type="match status" value="1"/>
</dbReference>
<name>A0A1U7VV44_NICSY</name>
<accession>A0A1U7VV44</accession>
<proteinExistence type="predicted"/>
<evidence type="ECO:0000313" key="3">
    <source>
        <dbReference type="RefSeq" id="XP_009771717.1"/>
    </source>
</evidence>
<gene>
    <name evidence="3" type="primary">LOC104222213</name>
</gene>
<dbReference type="RefSeq" id="XP_009771717.1">
    <property type="nucleotide sequence ID" value="XM_009773415.1"/>
</dbReference>
<dbReference type="STRING" id="4096.A0A1U7VV44"/>
<dbReference type="InterPro" id="IPR041577">
    <property type="entry name" value="RT_RNaseH_2"/>
</dbReference>
<dbReference type="eggNOG" id="KOG0017">
    <property type="taxonomic scope" value="Eukaryota"/>
</dbReference>
<dbReference type="InterPro" id="IPR051320">
    <property type="entry name" value="Viral_Replic_Matur_Polypro"/>
</dbReference>
<organism evidence="2 3">
    <name type="scientific">Nicotiana sylvestris</name>
    <name type="common">Wood tobacco</name>
    <name type="synonym">South American tobacco</name>
    <dbReference type="NCBI Taxonomy" id="4096"/>
    <lineage>
        <taxon>Eukaryota</taxon>
        <taxon>Viridiplantae</taxon>
        <taxon>Streptophyta</taxon>
        <taxon>Embryophyta</taxon>
        <taxon>Tracheophyta</taxon>
        <taxon>Spermatophyta</taxon>
        <taxon>Magnoliopsida</taxon>
        <taxon>eudicotyledons</taxon>
        <taxon>Gunneridae</taxon>
        <taxon>Pentapetalae</taxon>
        <taxon>asterids</taxon>
        <taxon>lamiids</taxon>
        <taxon>Solanales</taxon>
        <taxon>Solanaceae</taxon>
        <taxon>Nicotianoideae</taxon>
        <taxon>Nicotianeae</taxon>
        <taxon>Nicotiana</taxon>
    </lineage>
</organism>
<sequence>MMIFQINIRFLGHNIEKGRIIPINRSIEFASKFPDVITDKIQLQRFLGSLNYISPFIKDLAKDTALLYNRLKKNPTAWTDNHTESIKRIKQKVNNLPYLTLADPTWAKVVETDASDIGYGGILKQFSPMHKQEYLVQFYLGNGMIPRKIMQL</sequence>
<reference evidence="2" key="1">
    <citation type="journal article" date="2013" name="Genome Biol.">
        <title>Reference genomes and transcriptomes of Nicotiana sylvestris and Nicotiana tomentosiformis.</title>
        <authorList>
            <person name="Sierro N."/>
            <person name="Battey J.N."/>
            <person name="Ouadi S."/>
            <person name="Bovet L."/>
            <person name="Goepfert S."/>
            <person name="Bakaher N."/>
            <person name="Peitsch M.C."/>
            <person name="Ivanov N.V."/>
        </authorList>
    </citation>
    <scope>NUCLEOTIDE SEQUENCE [LARGE SCALE GENOMIC DNA]</scope>
</reference>
<protein>
    <submittedName>
        <fullName evidence="3">Uncharacterized protein LOC104222213</fullName>
    </submittedName>
</protein>
<dbReference type="InterPro" id="IPR043502">
    <property type="entry name" value="DNA/RNA_pol_sf"/>
</dbReference>
<evidence type="ECO:0000259" key="1">
    <source>
        <dbReference type="Pfam" id="PF17919"/>
    </source>
</evidence>
<keyword evidence="2" id="KW-1185">Reference proteome</keyword>
<dbReference type="AlphaFoldDB" id="A0A1U7VV44"/>
<dbReference type="PANTHER" id="PTHR33064">
    <property type="entry name" value="POL PROTEIN"/>
    <property type="match status" value="1"/>
</dbReference>
<dbReference type="Pfam" id="PF17919">
    <property type="entry name" value="RT_RNaseH_2"/>
    <property type="match status" value="1"/>
</dbReference>
<dbReference type="Proteomes" id="UP000189701">
    <property type="component" value="Unplaced"/>
</dbReference>
<dbReference type="InterPro" id="IPR043128">
    <property type="entry name" value="Rev_trsase/Diguanyl_cyclase"/>
</dbReference>
<feature type="domain" description="Reverse transcriptase/retrotransposon-derived protein RNase H-like" evidence="1">
    <location>
        <begin position="78"/>
        <end position="139"/>
    </location>
</feature>
<dbReference type="SUPFAM" id="SSF56672">
    <property type="entry name" value="DNA/RNA polymerases"/>
    <property type="match status" value="1"/>
</dbReference>
<reference evidence="3" key="2">
    <citation type="submission" date="2025-08" db="UniProtKB">
        <authorList>
            <consortium name="RefSeq"/>
        </authorList>
    </citation>
    <scope>IDENTIFICATION</scope>
    <source>
        <tissue evidence="3">Leaf</tissue>
    </source>
</reference>
<dbReference type="PANTHER" id="PTHR33064:SF37">
    <property type="entry name" value="RIBONUCLEASE H"/>
    <property type="match status" value="1"/>
</dbReference>
<evidence type="ECO:0000313" key="2">
    <source>
        <dbReference type="Proteomes" id="UP000189701"/>
    </source>
</evidence>